<keyword evidence="2" id="KW-1185">Reference proteome</keyword>
<accession>A0A8J8NZI3</accession>
<dbReference type="EMBL" id="RRYP01002161">
    <property type="protein sequence ID" value="TNV85087.1"/>
    <property type="molecule type" value="Genomic_DNA"/>
</dbReference>
<sequence>MQLIAIMVAFINQLQNGHFSADLYRYPLDPLFRRCVPPLCLGPLESPTPPRQLRTAGDTVLQPRIHAGMRPVDSGAGNRQYAVCFQFDCTDTQES</sequence>
<name>A0A8J8NZI3_HALGN</name>
<evidence type="ECO:0000313" key="1">
    <source>
        <dbReference type="EMBL" id="TNV85087.1"/>
    </source>
</evidence>
<comment type="caution">
    <text evidence="1">The sequence shown here is derived from an EMBL/GenBank/DDBJ whole genome shotgun (WGS) entry which is preliminary data.</text>
</comment>
<protein>
    <submittedName>
        <fullName evidence="1">Uncharacterized protein</fullName>
    </submittedName>
</protein>
<reference evidence="1" key="1">
    <citation type="submission" date="2019-06" db="EMBL/GenBank/DDBJ databases">
        <authorList>
            <person name="Zheng W."/>
        </authorList>
    </citation>
    <scope>NUCLEOTIDE SEQUENCE</scope>
    <source>
        <strain evidence="1">QDHG01</strain>
    </source>
</reference>
<dbReference type="AlphaFoldDB" id="A0A8J8NZI3"/>
<proteinExistence type="predicted"/>
<organism evidence="1 2">
    <name type="scientific">Halteria grandinella</name>
    <dbReference type="NCBI Taxonomy" id="5974"/>
    <lineage>
        <taxon>Eukaryota</taxon>
        <taxon>Sar</taxon>
        <taxon>Alveolata</taxon>
        <taxon>Ciliophora</taxon>
        <taxon>Intramacronucleata</taxon>
        <taxon>Spirotrichea</taxon>
        <taxon>Stichotrichia</taxon>
        <taxon>Sporadotrichida</taxon>
        <taxon>Halteriidae</taxon>
        <taxon>Halteria</taxon>
    </lineage>
</organism>
<dbReference type="Proteomes" id="UP000785679">
    <property type="component" value="Unassembled WGS sequence"/>
</dbReference>
<gene>
    <name evidence="1" type="ORF">FGO68_gene11436</name>
</gene>
<evidence type="ECO:0000313" key="2">
    <source>
        <dbReference type="Proteomes" id="UP000785679"/>
    </source>
</evidence>